<accession>A0A4P9WDV2</accession>
<protein>
    <submittedName>
        <fullName evidence="2">Thg1 C terminal domain-containing protein</fullName>
    </submittedName>
</protein>
<organism evidence="2 3">
    <name type="scientific">Blyttiomyces helicus</name>
    <dbReference type="NCBI Taxonomy" id="388810"/>
    <lineage>
        <taxon>Eukaryota</taxon>
        <taxon>Fungi</taxon>
        <taxon>Fungi incertae sedis</taxon>
        <taxon>Chytridiomycota</taxon>
        <taxon>Chytridiomycota incertae sedis</taxon>
        <taxon>Chytridiomycetes</taxon>
        <taxon>Chytridiomycetes incertae sedis</taxon>
        <taxon>Blyttiomyces</taxon>
    </lineage>
</organism>
<dbReference type="OrthoDB" id="62560at2759"/>
<name>A0A4P9WDV2_9FUNG</name>
<evidence type="ECO:0000313" key="3">
    <source>
        <dbReference type="Proteomes" id="UP000269721"/>
    </source>
</evidence>
<dbReference type="Pfam" id="PF14413">
    <property type="entry name" value="Thg1C"/>
    <property type="match status" value="1"/>
</dbReference>
<dbReference type="GO" id="GO:0006400">
    <property type="term" value="P:tRNA modification"/>
    <property type="evidence" value="ECO:0007669"/>
    <property type="project" value="InterPro"/>
</dbReference>
<dbReference type="InterPro" id="IPR007537">
    <property type="entry name" value="tRNAHis_GuaTrfase_Thg1"/>
</dbReference>
<evidence type="ECO:0000313" key="2">
    <source>
        <dbReference type="EMBL" id="RKO90889.1"/>
    </source>
</evidence>
<proteinExistence type="predicted"/>
<dbReference type="Gene3D" id="3.30.70.3000">
    <property type="match status" value="1"/>
</dbReference>
<dbReference type="InterPro" id="IPR038469">
    <property type="entry name" value="tRNAHis_GuaTrfase_Thg1_sf"/>
</dbReference>
<dbReference type="EMBL" id="KZ995330">
    <property type="protein sequence ID" value="RKO90889.1"/>
    <property type="molecule type" value="Genomic_DNA"/>
</dbReference>
<dbReference type="GO" id="GO:0008193">
    <property type="term" value="F:tRNA guanylyltransferase activity"/>
    <property type="evidence" value="ECO:0007669"/>
    <property type="project" value="InterPro"/>
</dbReference>
<feature type="domain" description="Thg1 C-terminal" evidence="1">
    <location>
        <begin position="57"/>
        <end position="134"/>
    </location>
</feature>
<dbReference type="AlphaFoldDB" id="A0A4P9WDV2"/>
<dbReference type="InterPro" id="IPR025845">
    <property type="entry name" value="Thg1_C_dom"/>
</dbReference>
<dbReference type="PANTHER" id="PTHR12729">
    <property type="entry name" value="TRNA(HIS) GUANYLYLTRANSFERASE-RELATED"/>
    <property type="match status" value="1"/>
</dbReference>
<dbReference type="Proteomes" id="UP000269721">
    <property type="component" value="Unassembled WGS sequence"/>
</dbReference>
<evidence type="ECO:0000259" key="1">
    <source>
        <dbReference type="Pfam" id="PF14413"/>
    </source>
</evidence>
<sequence>MAQVCRGRPVQAPGWIGVSVWPRNPCGRCNRSCFGTSPLGLNRTSPCLTLVQDPTRPTTEREAEKILKDTDAAAKNELLFSRFGINYAHLPEMFRKGSVLFRRPTQVTSTSSRDGVTPVVRTRHPVVVEHRDIIGDAFWEENPHVLEG</sequence>
<dbReference type="GO" id="GO:0000287">
    <property type="term" value="F:magnesium ion binding"/>
    <property type="evidence" value="ECO:0007669"/>
    <property type="project" value="InterPro"/>
</dbReference>
<gene>
    <name evidence="2" type="ORF">BDK51DRAFT_46253</name>
</gene>
<keyword evidence="3" id="KW-1185">Reference proteome</keyword>
<reference evidence="3" key="1">
    <citation type="journal article" date="2018" name="Nat. Microbiol.">
        <title>Leveraging single-cell genomics to expand the fungal tree of life.</title>
        <authorList>
            <person name="Ahrendt S.R."/>
            <person name="Quandt C.A."/>
            <person name="Ciobanu D."/>
            <person name="Clum A."/>
            <person name="Salamov A."/>
            <person name="Andreopoulos B."/>
            <person name="Cheng J.F."/>
            <person name="Woyke T."/>
            <person name="Pelin A."/>
            <person name="Henrissat B."/>
            <person name="Reynolds N.K."/>
            <person name="Benny G.L."/>
            <person name="Smith M.E."/>
            <person name="James T.Y."/>
            <person name="Grigoriev I.V."/>
        </authorList>
    </citation>
    <scope>NUCLEOTIDE SEQUENCE [LARGE SCALE GENOMIC DNA]</scope>
</reference>
<dbReference type="PANTHER" id="PTHR12729:SF6">
    <property type="entry name" value="TRNA(HIS) GUANYLYLTRANSFERASE-RELATED"/>
    <property type="match status" value="1"/>
</dbReference>